<accession>A0A139H6H1</accession>
<gene>
    <name evidence="1" type="ORF">AC578_3135</name>
</gene>
<name>A0A139H6H1_9PEZI</name>
<dbReference type="AlphaFoldDB" id="A0A139H6H1"/>
<evidence type="ECO:0000313" key="1">
    <source>
        <dbReference type="EMBL" id="KXS97969.1"/>
    </source>
</evidence>
<organism evidence="1 2">
    <name type="scientific">Pseudocercospora eumusae</name>
    <dbReference type="NCBI Taxonomy" id="321146"/>
    <lineage>
        <taxon>Eukaryota</taxon>
        <taxon>Fungi</taxon>
        <taxon>Dikarya</taxon>
        <taxon>Ascomycota</taxon>
        <taxon>Pezizomycotina</taxon>
        <taxon>Dothideomycetes</taxon>
        <taxon>Dothideomycetidae</taxon>
        <taxon>Mycosphaerellales</taxon>
        <taxon>Mycosphaerellaceae</taxon>
        <taxon>Pseudocercospora</taxon>
    </lineage>
</organism>
<evidence type="ECO:0000313" key="2">
    <source>
        <dbReference type="Proteomes" id="UP000070133"/>
    </source>
</evidence>
<dbReference type="EMBL" id="LFZN01000127">
    <property type="protein sequence ID" value="KXS97969.1"/>
    <property type="molecule type" value="Genomic_DNA"/>
</dbReference>
<proteinExistence type="predicted"/>
<reference evidence="1 2" key="1">
    <citation type="submission" date="2015-07" db="EMBL/GenBank/DDBJ databases">
        <title>Comparative genomics of the Sigatoka disease complex on banana suggests a link between parallel evolutionary changes in Pseudocercospora fijiensis and Pseudocercospora eumusae and increased virulence on the banana host.</title>
        <authorList>
            <person name="Chang T.-C."/>
            <person name="Salvucci A."/>
            <person name="Crous P.W."/>
            <person name="Stergiopoulos I."/>
        </authorList>
    </citation>
    <scope>NUCLEOTIDE SEQUENCE [LARGE SCALE GENOMIC DNA]</scope>
    <source>
        <strain evidence="1 2">CBS 114824</strain>
    </source>
</reference>
<comment type="caution">
    <text evidence="1">The sequence shown here is derived from an EMBL/GenBank/DDBJ whole genome shotgun (WGS) entry which is preliminary data.</text>
</comment>
<protein>
    <submittedName>
        <fullName evidence="1">Uncharacterized protein</fullName>
    </submittedName>
</protein>
<keyword evidence="2" id="KW-1185">Reference proteome</keyword>
<dbReference type="Proteomes" id="UP000070133">
    <property type="component" value="Unassembled WGS sequence"/>
</dbReference>
<sequence length="73" mass="8501">MGSYWEARYEYVWPEVNSTVDRKSCIAMTNSDGKQKAMLVFWPAIRCNKTGYDGVEEVWFAPKARVLAYRSLE</sequence>